<proteinExistence type="predicted"/>
<reference evidence="1 2" key="1">
    <citation type="journal article" date="2024" name="Ann. Entomol. Soc. Am.">
        <title>Genomic analyses of the southern and eastern yellowjacket wasps (Hymenoptera: Vespidae) reveal evolutionary signatures of social life.</title>
        <authorList>
            <person name="Catto M.A."/>
            <person name="Caine P.B."/>
            <person name="Orr S.E."/>
            <person name="Hunt B.G."/>
            <person name="Goodisman M.A.D."/>
        </authorList>
    </citation>
    <scope>NUCLEOTIDE SEQUENCE [LARGE SCALE GENOMIC DNA]</scope>
    <source>
        <strain evidence="1">233</strain>
        <tissue evidence="1">Head and thorax</tissue>
    </source>
</reference>
<keyword evidence="2" id="KW-1185">Reference proteome</keyword>
<dbReference type="EMBL" id="JAUDFV010000027">
    <property type="protein sequence ID" value="KAL2737904.1"/>
    <property type="molecule type" value="Genomic_DNA"/>
</dbReference>
<organism evidence="1 2">
    <name type="scientific">Vespula squamosa</name>
    <name type="common">Southern yellow jacket</name>
    <name type="synonym">Wasp</name>
    <dbReference type="NCBI Taxonomy" id="30214"/>
    <lineage>
        <taxon>Eukaryota</taxon>
        <taxon>Metazoa</taxon>
        <taxon>Ecdysozoa</taxon>
        <taxon>Arthropoda</taxon>
        <taxon>Hexapoda</taxon>
        <taxon>Insecta</taxon>
        <taxon>Pterygota</taxon>
        <taxon>Neoptera</taxon>
        <taxon>Endopterygota</taxon>
        <taxon>Hymenoptera</taxon>
        <taxon>Apocrita</taxon>
        <taxon>Aculeata</taxon>
        <taxon>Vespoidea</taxon>
        <taxon>Vespidae</taxon>
        <taxon>Vespinae</taxon>
        <taxon>Vespula</taxon>
    </lineage>
</organism>
<dbReference type="Proteomes" id="UP001607302">
    <property type="component" value="Unassembled WGS sequence"/>
</dbReference>
<dbReference type="AlphaFoldDB" id="A0ABD2BYP4"/>
<evidence type="ECO:0000313" key="2">
    <source>
        <dbReference type="Proteomes" id="UP001607302"/>
    </source>
</evidence>
<evidence type="ECO:0000313" key="1">
    <source>
        <dbReference type="EMBL" id="KAL2737904.1"/>
    </source>
</evidence>
<protein>
    <submittedName>
        <fullName evidence="1">Dopamine receptor 2 isoform X1</fullName>
    </submittedName>
</protein>
<accession>A0ABD2BYP4</accession>
<gene>
    <name evidence="1" type="ORF">V1478_001990</name>
</gene>
<sequence length="116" mass="13104">MQKKTKKTKKKESILTNDIHSDFSTFPEWERADKRVALVIAASVKAATAVSACLEVVYLILAGCDVTQGPVRGHAEKERYVSVMHNILDGTYEGREQDLTVLRPKDVEQISFIYNY</sequence>
<keyword evidence="1" id="KW-0675">Receptor</keyword>
<comment type="caution">
    <text evidence="1">The sequence shown here is derived from an EMBL/GenBank/DDBJ whole genome shotgun (WGS) entry which is preliminary data.</text>
</comment>
<name>A0ABD2BYP4_VESSQ</name>
<feature type="non-terminal residue" evidence="1">
    <location>
        <position position="116"/>
    </location>
</feature>